<comment type="caution">
    <text evidence="1">The sequence shown here is derived from an EMBL/GenBank/DDBJ whole genome shotgun (WGS) entry which is preliminary data.</text>
</comment>
<evidence type="ECO:0000313" key="2">
    <source>
        <dbReference type="Proteomes" id="UP000305675"/>
    </source>
</evidence>
<dbReference type="OrthoDB" id="6630204at2"/>
<dbReference type="EMBL" id="SWCJ01000003">
    <property type="protein sequence ID" value="TKB56872.1"/>
    <property type="molecule type" value="Genomic_DNA"/>
</dbReference>
<protein>
    <submittedName>
        <fullName evidence="1">Uncharacterized protein</fullName>
    </submittedName>
</protein>
<dbReference type="Proteomes" id="UP000305675">
    <property type="component" value="Unassembled WGS sequence"/>
</dbReference>
<reference evidence="1 2" key="1">
    <citation type="submission" date="2019-04" db="EMBL/GenBank/DDBJ databases">
        <authorList>
            <person name="Hwang J.C."/>
        </authorList>
    </citation>
    <scope>NUCLEOTIDE SEQUENCE [LARGE SCALE GENOMIC DNA]</scope>
    <source>
        <strain evidence="1 2">IMCC35002</strain>
    </source>
</reference>
<dbReference type="AlphaFoldDB" id="A0A4U1BR67"/>
<keyword evidence="2" id="KW-1185">Reference proteome</keyword>
<dbReference type="Pfam" id="PF19991">
    <property type="entry name" value="HMA_2"/>
    <property type="match status" value="1"/>
</dbReference>
<gene>
    <name evidence="1" type="ORF">FCL42_06525</name>
</gene>
<accession>A0A4U1BR67</accession>
<organism evidence="1 2">
    <name type="scientific">Ferrimonas aestuarii</name>
    <dbReference type="NCBI Taxonomy" id="2569539"/>
    <lineage>
        <taxon>Bacteria</taxon>
        <taxon>Pseudomonadati</taxon>
        <taxon>Pseudomonadota</taxon>
        <taxon>Gammaproteobacteria</taxon>
        <taxon>Alteromonadales</taxon>
        <taxon>Ferrimonadaceae</taxon>
        <taxon>Ferrimonas</taxon>
    </lineage>
</organism>
<sequence length="119" mass="13304">MSTYIHKTQKRLRIRSEYILRHPQEVAELIEQLQQVDAIQSVTHKRFAGSVAIVFDDQQMDADTLLETVESHGWLRSENHAAFVENAVKSGSKTLVKGVAMMALKRAAGPVLSRALSFA</sequence>
<name>A0A4U1BR67_9GAMM</name>
<proteinExistence type="predicted"/>
<evidence type="ECO:0000313" key="1">
    <source>
        <dbReference type="EMBL" id="TKB56872.1"/>
    </source>
</evidence>